<evidence type="ECO:0000256" key="2">
    <source>
        <dbReference type="ARBA" id="ARBA00006936"/>
    </source>
</evidence>
<dbReference type="Proteomes" id="UP001212997">
    <property type="component" value="Unassembled WGS sequence"/>
</dbReference>
<dbReference type="AlphaFoldDB" id="A0AAD5YA98"/>
<dbReference type="PANTHER" id="PTHR23152:SF4">
    <property type="entry name" value="2-OXOADIPATE DEHYDROGENASE COMPLEX COMPONENT E1"/>
    <property type="match status" value="1"/>
</dbReference>
<name>A0AAD5YA98_9APHY</name>
<dbReference type="GO" id="GO:0016624">
    <property type="term" value="F:oxidoreductase activity, acting on the aldehyde or oxo group of donors, disulfide as acceptor"/>
    <property type="evidence" value="ECO:0007669"/>
    <property type="project" value="InterPro"/>
</dbReference>
<gene>
    <name evidence="5" type="ORF">NLI96_g12031</name>
</gene>
<comment type="cofactor">
    <cofactor evidence="1">
        <name>thiamine diphosphate</name>
        <dbReference type="ChEBI" id="CHEBI:58937"/>
    </cofactor>
</comment>
<evidence type="ECO:0000256" key="1">
    <source>
        <dbReference type="ARBA" id="ARBA00001964"/>
    </source>
</evidence>
<evidence type="ECO:0000313" key="5">
    <source>
        <dbReference type="EMBL" id="KAJ3475146.1"/>
    </source>
</evidence>
<organism evidence="5 6">
    <name type="scientific">Meripilus lineatus</name>
    <dbReference type="NCBI Taxonomy" id="2056292"/>
    <lineage>
        <taxon>Eukaryota</taxon>
        <taxon>Fungi</taxon>
        <taxon>Dikarya</taxon>
        <taxon>Basidiomycota</taxon>
        <taxon>Agaricomycotina</taxon>
        <taxon>Agaricomycetes</taxon>
        <taxon>Polyporales</taxon>
        <taxon>Meripilaceae</taxon>
        <taxon>Meripilus</taxon>
    </lineage>
</organism>
<keyword evidence="3" id="KW-0560">Oxidoreductase</keyword>
<dbReference type="InterPro" id="IPR029061">
    <property type="entry name" value="THDP-binding"/>
</dbReference>
<comment type="caution">
    <text evidence="5">The sequence shown here is derived from an EMBL/GenBank/DDBJ whole genome shotgun (WGS) entry which is preliminary data.</text>
</comment>
<accession>A0AAD5YA98</accession>
<dbReference type="GO" id="GO:0030976">
    <property type="term" value="F:thiamine pyrophosphate binding"/>
    <property type="evidence" value="ECO:0007669"/>
    <property type="project" value="InterPro"/>
</dbReference>
<dbReference type="Gene3D" id="3.40.50.970">
    <property type="match status" value="1"/>
</dbReference>
<keyword evidence="6" id="KW-1185">Reference proteome</keyword>
<dbReference type="Gene3D" id="1.10.287.1150">
    <property type="entry name" value="TPP helical domain"/>
    <property type="match status" value="1"/>
</dbReference>
<sequence>MRRVRIHNPVLPLIRSYHDHSYGYREARKWNLPDYSQTQLDNRTRNAPLLRYVDSLRTHGHRAAGIDPLNLLQREEVGALDPTRYGLTDNALRYDINGIVWTSPVGVDTEDPVEWTLGDITKHLRSIYVGRIAYEYMHSPSKKERLWFSHLLESERLKDMTARSANDKQRIHGLLARSETFDQFLQLKFPNLKRYGLEGGESMLPALDALFRVASESGVEHVILGMPHRGRLNLLTGLLEYSPRALFHKIKGGSEFPEQLGACGDVISHLSSWYPPPTRV</sequence>
<evidence type="ECO:0000256" key="4">
    <source>
        <dbReference type="ARBA" id="ARBA00023052"/>
    </source>
</evidence>
<comment type="similarity">
    <text evidence="2">Belongs to the alpha-ketoglutarate dehydrogenase family.</text>
</comment>
<reference evidence="5" key="1">
    <citation type="submission" date="2022-07" db="EMBL/GenBank/DDBJ databases">
        <title>Genome Sequence of Physisporinus lineatus.</title>
        <authorList>
            <person name="Buettner E."/>
        </authorList>
    </citation>
    <scope>NUCLEOTIDE SEQUENCE</scope>
    <source>
        <strain evidence="5">VT162</strain>
    </source>
</reference>
<dbReference type="EMBL" id="JANAWD010000907">
    <property type="protein sequence ID" value="KAJ3475146.1"/>
    <property type="molecule type" value="Genomic_DNA"/>
</dbReference>
<dbReference type="PANTHER" id="PTHR23152">
    <property type="entry name" value="2-OXOGLUTARATE DEHYDROGENASE"/>
    <property type="match status" value="1"/>
</dbReference>
<keyword evidence="4" id="KW-0786">Thiamine pyrophosphate</keyword>
<dbReference type="InterPro" id="IPR011603">
    <property type="entry name" value="2oxoglutarate_DH_E1"/>
</dbReference>
<proteinExistence type="inferred from homology"/>
<dbReference type="SUPFAM" id="SSF52518">
    <property type="entry name" value="Thiamin diphosphate-binding fold (THDP-binding)"/>
    <property type="match status" value="1"/>
</dbReference>
<evidence type="ECO:0000256" key="3">
    <source>
        <dbReference type="ARBA" id="ARBA00023002"/>
    </source>
</evidence>
<protein>
    <submittedName>
        <fullName evidence="5">Uncharacterized protein</fullName>
    </submittedName>
</protein>
<evidence type="ECO:0000313" key="6">
    <source>
        <dbReference type="Proteomes" id="UP001212997"/>
    </source>
</evidence>